<reference evidence="2 3" key="1">
    <citation type="submission" date="2019-02" db="EMBL/GenBank/DDBJ databases">
        <title>Dyella amyloliquefaciens sp. nov., isolated from forest soil.</title>
        <authorList>
            <person name="Gao Z.-H."/>
            <person name="Qiu L.-H."/>
        </authorList>
    </citation>
    <scope>NUCLEOTIDE SEQUENCE [LARGE SCALE GENOMIC DNA]</scope>
    <source>
        <strain evidence="2 3">KACC 12747</strain>
    </source>
</reference>
<keyword evidence="3" id="KW-1185">Reference proteome</keyword>
<dbReference type="Proteomes" id="UP000291822">
    <property type="component" value="Unassembled WGS sequence"/>
</dbReference>
<accession>A0A4R0Z4Y4</accession>
<dbReference type="Pfam" id="PF12146">
    <property type="entry name" value="Hydrolase_4"/>
    <property type="match status" value="1"/>
</dbReference>
<dbReference type="InterPro" id="IPR022742">
    <property type="entry name" value="Hydrolase_4"/>
</dbReference>
<dbReference type="RefSeq" id="WP_131151448.1">
    <property type="nucleotide sequence ID" value="NZ_SJTG01000001.1"/>
</dbReference>
<evidence type="ECO:0000313" key="3">
    <source>
        <dbReference type="Proteomes" id="UP000291822"/>
    </source>
</evidence>
<dbReference type="Gene3D" id="3.40.50.1820">
    <property type="entry name" value="alpha/beta hydrolase"/>
    <property type="match status" value="1"/>
</dbReference>
<dbReference type="GO" id="GO:0016787">
    <property type="term" value="F:hydrolase activity"/>
    <property type="evidence" value="ECO:0007669"/>
    <property type="project" value="UniProtKB-KW"/>
</dbReference>
<dbReference type="EMBL" id="SJTG01000001">
    <property type="protein sequence ID" value="TCI13440.1"/>
    <property type="molecule type" value="Genomic_DNA"/>
</dbReference>
<sequence>MGITESNASTFSQTVSLGDGSTFDLIMVLPSSQPRELIYWVPAMGIAARHYLPLAESLAGEGVAVAIHEWRGIGSSSLRADRHHDWRYRDLLEVDFPAGLEAARAHAPQARLWFGGHSLGGQLASLYAGLHRHAFHGVALVASGAPYWRQFRFAGLVRFAYIAAPWLAKLVGHLPGRRIGFGGNEARGVIDDWARSGRTGRYAASGLAVDLEMAMHDVRVPILALRMRDDWLGPAASLHWLLGKMPMAPYEMVELDAAQLGTRADHFSWMKSPVAVSARLAQWIHRH</sequence>
<dbReference type="InterPro" id="IPR029058">
    <property type="entry name" value="AB_hydrolase_fold"/>
</dbReference>
<evidence type="ECO:0000313" key="2">
    <source>
        <dbReference type="EMBL" id="TCI13440.1"/>
    </source>
</evidence>
<name>A0A4R0Z4Y4_9GAMM</name>
<feature type="domain" description="Serine aminopeptidase S33" evidence="1">
    <location>
        <begin position="33"/>
        <end position="175"/>
    </location>
</feature>
<organism evidence="2 3">
    <name type="scientific">Dyella soli</name>
    <dbReference type="NCBI Taxonomy" id="522319"/>
    <lineage>
        <taxon>Bacteria</taxon>
        <taxon>Pseudomonadati</taxon>
        <taxon>Pseudomonadota</taxon>
        <taxon>Gammaproteobacteria</taxon>
        <taxon>Lysobacterales</taxon>
        <taxon>Rhodanobacteraceae</taxon>
        <taxon>Dyella</taxon>
    </lineage>
</organism>
<dbReference type="InterPro" id="IPR017208">
    <property type="entry name" value="UCP037442_abhydr"/>
</dbReference>
<dbReference type="PIRSF" id="PIRSF037442">
    <property type="entry name" value="UCP037442_abhydr"/>
    <property type="match status" value="1"/>
</dbReference>
<gene>
    <name evidence="2" type="ORF">EZM97_09280</name>
</gene>
<dbReference type="SUPFAM" id="SSF53474">
    <property type="entry name" value="alpha/beta-Hydrolases"/>
    <property type="match status" value="1"/>
</dbReference>
<comment type="caution">
    <text evidence="2">The sequence shown here is derived from an EMBL/GenBank/DDBJ whole genome shotgun (WGS) entry which is preliminary data.</text>
</comment>
<keyword evidence="2" id="KW-0378">Hydrolase</keyword>
<proteinExistence type="predicted"/>
<dbReference type="AlphaFoldDB" id="A0A4R0Z4Y4"/>
<evidence type="ECO:0000259" key="1">
    <source>
        <dbReference type="Pfam" id="PF12146"/>
    </source>
</evidence>
<protein>
    <submittedName>
        <fullName evidence="2">Alpha/beta fold hydrolase</fullName>
    </submittedName>
</protein>